<reference evidence="3" key="1">
    <citation type="journal article" date="2019" name="Int. J. Syst. Evol. Microbiol.">
        <title>The Global Catalogue of Microorganisms (GCM) 10K type strain sequencing project: providing services to taxonomists for standard genome sequencing and annotation.</title>
        <authorList>
            <consortium name="The Broad Institute Genomics Platform"/>
            <consortium name="The Broad Institute Genome Sequencing Center for Infectious Disease"/>
            <person name="Wu L."/>
            <person name="Ma J."/>
        </authorList>
    </citation>
    <scope>NUCLEOTIDE SEQUENCE [LARGE SCALE GENOMIC DNA]</scope>
    <source>
        <strain evidence="3">KCTC 52168</strain>
    </source>
</reference>
<keyword evidence="3" id="KW-1185">Reference proteome</keyword>
<dbReference type="Proteomes" id="UP001595556">
    <property type="component" value="Unassembled WGS sequence"/>
</dbReference>
<gene>
    <name evidence="2" type="ORF">ACFOEN_14880</name>
</gene>
<evidence type="ECO:0000256" key="1">
    <source>
        <dbReference type="SAM" id="SignalP"/>
    </source>
</evidence>
<evidence type="ECO:0000313" key="2">
    <source>
        <dbReference type="EMBL" id="MFC3148909.1"/>
    </source>
</evidence>
<accession>A0ABV7H4R4</accession>
<proteinExistence type="predicted"/>
<feature type="chain" id="PRO_5045769787" evidence="1">
    <location>
        <begin position="24"/>
        <end position="68"/>
    </location>
</feature>
<keyword evidence="1" id="KW-0732">Signal</keyword>
<protein>
    <submittedName>
        <fullName evidence="2">Uncharacterized protein</fullName>
    </submittedName>
</protein>
<evidence type="ECO:0000313" key="3">
    <source>
        <dbReference type="Proteomes" id="UP001595556"/>
    </source>
</evidence>
<feature type="signal peptide" evidence="1">
    <location>
        <begin position="1"/>
        <end position="23"/>
    </location>
</feature>
<name>A0ABV7H4R4_9BURK</name>
<comment type="caution">
    <text evidence="2">The sequence shown here is derived from an EMBL/GenBank/DDBJ whole genome shotgun (WGS) entry which is preliminary data.</text>
</comment>
<dbReference type="RefSeq" id="WP_377305269.1">
    <property type="nucleotide sequence ID" value="NZ_CP180191.1"/>
</dbReference>
<dbReference type="EMBL" id="JBHRTI010000010">
    <property type="protein sequence ID" value="MFC3148909.1"/>
    <property type="molecule type" value="Genomic_DNA"/>
</dbReference>
<organism evidence="2 3">
    <name type="scientific">Piscinibacterium candidicorallinum</name>
    <dbReference type="NCBI Taxonomy" id="1793872"/>
    <lineage>
        <taxon>Bacteria</taxon>
        <taxon>Pseudomonadati</taxon>
        <taxon>Pseudomonadota</taxon>
        <taxon>Betaproteobacteria</taxon>
        <taxon>Burkholderiales</taxon>
        <taxon>Piscinibacterium</taxon>
    </lineage>
</organism>
<sequence length="68" mass="7730">MRLALSFLPGCILMMLVSLSERATVHAEFVRPAQFGHMLCQWHNALSFNEPLRSDEDLAEIMPWTGNV</sequence>